<dbReference type="SUPFAM" id="SSF81321">
    <property type="entry name" value="Family A G protein-coupled receptor-like"/>
    <property type="match status" value="1"/>
</dbReference>
<evidence type="ECO:0000256" key="3">
    <source>
        <dbReference type="ARBA" id="ARBA00022989"/>
    </source>
</evidence>
<keyword evidence="6" id="KW-0675">Receptor</keyword>
<keyword evidence="3 8" id="KW-1133">Transmembrane helix</keyword>
<dbReference type="InterPro" id="IPR017452">
    <property type="entry name" value="GPCR_Rhodpsn_7TM"/>
</dbReference>
<dbReference type="GeneID" id="119731482"/>
<keyword evidence="4" id="KW-0297">G-protein coupled receptor</keyword>
<accession>A0A914A9R9</accession>
<evidence type="ECO:0000259" key="9">
    <source>
        <dbReference type="PROSITE" id="PS50262"/>
    </source>
</evidence>
<evidence type="ECO:0000256" key="2">
    <source>
        <dbReference type="ARBA" id="ARBA00022692"/>
    </source>
</evidence>
<feature type="transmembrane region" description="Helical" evidence="8">
    <location>
        <begin position="140"/>
        <end position="165"/>
    </location>
</feature>
<evidence type="ECO:0000256" key="6">
    <source>
        <dbReference type="ARBA" id="ARBA00023170"/>
    </source>
</evidence>
<dbReference type="PRINTS" id="PR00237">
    <property type="entry name" value="GPCRRHODOPSN"/>
</dbReference>
<dbReference type="PROSITE" id="PS50262">
    <property type="entry name" value="G_PROTEIN_RECEP_F1_2"/>
    <property type="match status" value="1"/>
</dbReference>
<dbReference type="GO" id="GO:0004930">
    <property type="term" value="F:G protein-coupled receptor activity"/>
    <property type="evidence" value="ECO:0007669"/>
    <property type="project" value="UniProtKB-KW"/>
</dbReference>
<comment type="subcellular location">
    <subcellularLocation>
        <location evidence="1">Membrane</location>
        <topology evidence="1">Multi-pass membrane protein</topology>
    </subcellularLocation>
</comment>
<feature type="transmembrane region" description="Helical" evidence="8">
    <location>
        <begin position="104"/>
        <end position="128"/>
    </location>
</feature>
<keyword evidence="5 8" id="KW-0472">Membrane</keyword>
<feature type="transmembrane region" description="Helical" evidence="8">
    <location>
        <begin position="12"/>
        <end position="33"/>
    </location>
</feature>
<dbReference type="RefSeq" id="XP_038060595.1">
    <property type="nucleotide sequence ID" value="XM_038204667.1"/>
</dbReference>
<feature type="transmembrane region" description="Helical" evidence="8">
    <location>
        <begin position="225"/>
        <end position="248"/>
    </location>
</feature>
<feature type="transmembrane region" description="Helical" evidence="8">
    <location>
        <begin position="302"/>
        <end position="324"/>
    </location>
</feature>
<name>A0A914A9R9_PATMI</name>
<sequence length="347" mass="37464">MIYVADTSPDGVLCYFHLVAMIYKLVALNSASIDARQPFSPSYTTRIMESESPSVENLNMPLSSYEYYIMGLVLTAEGILGILFNGMLLVVFLTNTSLRRPQSVLAISLCIGDLGIGLMCPFAAMASFKENWLYGDQGCQLYASAGMLFGTVSITSLVSVAVDKYYSAIGNPGGGKAYPIVASAIWLNAVFWAVTPLPFVGWGRYAIEPQKTTCMLDFAAHGAPYVSYLVAMMGVVYVVPMGVVTWCLMKLREVGRTEDTKKIAAKKEAAMTCVLVLLSLVVYWGAYGVVALWAAADDIDNVPIQLVAAAPLMAKICPIGNAVLQGLTNQSLRSFDGEESRAADKKK</sequence>
<dbReference type="Proteomes" id="UP000887568">
    <property type="component" value="Unplaced"/>
</dbReference>
<evidence type="ECO:0000313" key="10">
    <source>
        <dbReference type="EnsemblMetazoa" id="XP_038060595.1"/>
    </source>
</evidence>
<evidence type="ECO:0000256" key="1">
    <source>
        <dbReference type="ARBA" id="ARBA00004141"/>
    </source>
</evidence>
<dbReference type="AlphaFoldDB" id="A0A914A9R9"/>
<evidence type="ECO:0000256" key="4">
    <source>
        <dbReference type="ARBA" id="ARBA00023040"/>
    </source>
</evidence>
<dbReference type="OMA" id="YLVITHI"/>
<evidence type="ECO:0000256" key="7">
    <source>
        <dbReference type="ARBA" id="ARBA00023224"/>
    </source>
</evidence>
<keyword evidence="2 8" id="KW-0812">Transmembrane</keyword>
<dbReference type="OrthoDB" id="10015560at2759"/>
<feature type="domain" description="G-protein coupled receptors family 1 profile" evidence="9">
    <location>
        <begin position="84"/>
        <end position="325"/>
    </location>
</feature>
<dbReference type="EnsemblMetazoa" id="XM_038204667.1">
    <property type="protein sequence ID" value="XP_038060595.1"/>
    <property type="gene ID" value="LOC119731482"/>
</dbReference>
<dbReference type="GO" id="GO:0016020">
    <property type="term" value="C:membrane"/>
    <property type="evidence" value="ECO:0007669"/>
    <property type="project" value="UniProtKB-SubCell"/>
</dbReference>
<feature type="transmembrane region" description="Helical" evidence="8">
    <location>
        <begin position="269"/>
        <end position="296"/>
    </location>
</feature>
<protein>
    <recommendedName>
        <fullName evidence="9">G-protein coupled receptors family 1 profile domain-containing protein</fullName>
    </recommendedName>
</protein>
<evidence type="ECO:0000313" key="11">
    <source>
        <dbReference type="Proteomes" id="UP000887568"/>
    </source>
</evidence>
<organism evidence="10 11">
    <name type="scientific">Patiria miniata</name>
    <name type="common">Bat star</name>
    <name type="synonym">Asterina miniata</name>
    <dbReference type="NCBI Taxonomy" id="46514"/>
    <lineage>
        <taxon>Eukaryota</taxon>
        <taxon>Metazoa</taxon>
        <taxon>Echinodermata</taxon>
        <taxon>Eleutherozoa</taxon>
        <taxon>Asterozoa</taxon>
        <taxon>Asteroidea</taxon>
        <taxon>Valvatacea</taxon>
        <taxon>Valvatida</taxon>
        <taxon>Asterinidae</taxon>
        <taxon>Patiria</taxon>
    </lineage>
</organism>
<dbReference type="Gene3D" id="1.20.1070.10">
    <property type="entry name" value="Rhodopsin 7-helix transmembrane proteins"/>
    <property type="match status" value="1"/>
</dbReference>
<feature type="transmembrane region" description="Helical" evidence="8">
    <location>
        <begin position="67"/>
        <end position="92"/>
    </location>
</feature>
<keyword evidence="7" id="KW-0807">Transducer</keyword>
<evidence type="ECO:0000256" key="8">
    <source>
        <dbReference type="SAM" id="Phobius"/>
    </source>
</evidence>
<proteinExistence type="predicted"/>
<dbReference type="Pfam" id="PF00001">
    <property type="entry name" value="7tm_1"/>
    <property type="match status" value="1"/>
</dbReference>
<dbReference type="InterPro" id="IPR000276">
    <property type="entry name" value="GPCR_Rhodpsn"/>
</dbReference>
<evidence type="ECO:0000256" key="5">
    <source>
        <dbReference type="ARBA" id="ARBA00023136"/>
    </source>
</evidence>
<reference evidence="10" key="1">
    <citation type="submission" date="2022-11" db="UniProtKB">
        <authorList>
            <consortium name="EnsemblMetazoa"/>
        </authorList>
    </citation>
    <scope>IDENTIFICATION</scope>
</reference>
<keyword evidence="11" id="KW-1185">Reference proteome</keyword>
<dbReference type="PANTHER" id="PTHR24240">
    <property type="entry name" value="OPSIN"/>
    <property type="match status" value="1"/>
</dbReference>
<dbReference type="InterPro" id="IPR050125">
    <property type="entry name" value="GPCR_opsins"/>
</dbReference>